<keyword evidence="6" id="KW-1185">Reference proteome</keyword>
<proteinExistence type="inferred from homology"/>
<protein>
    <submittedName>
        <fullName evidence="5">Uncharacterized protein</fullName>
    </submittedName>
</protein>
<dbReference type="PANTHER" id="PTHR21292">
    <property type="entry name" value="EXOCYST COMPLEX COMPONENT SEC6-RELATED"/>
    <property type="match status" value="1"/>
</dbReference>
<evidence type="ECO:0000256" key="2">
    <source>
        <dbReference type="ARBA" id="ARBA00022448"/>
    </source>
</evidence>
<dbReference type="STRING" id="645134.A0A0L0HJE3"/>
<dbReference type="AlphaFoldDB" id="A0A0L0HJE3"/>
<evidence type="ECO:0000313" key="5">
    <source>
        <dbReference type="EMBL" id="KND01143.1"/>
    </source>
</evidence>
<keyword evidence="3" id="KW-0268">Exocytosis</keyword>
<dbReference type="eggNOG" id="KOG2286">
    <property type="taxonomic scope" value="Eukaryota"/>
</dbReference>
<gene>
    <name evidence="5" type="ORF">SPPG_04235</name>
</gene>
<dbReference type="GO" id="GO:0051601">
    <property type="term" value="P:exocyst localization"/>
    <property type="evidence" value="ECO:0007669"/>
    <property type="project" value="TreeGrafter"/>
</dbReference>
<dbReference type="RefSeq" id="XP_016609182.1">
    <property type="nucleotide sequence ID" value="XM_016752476.1"/>
</dbReference>
<dbReference type="Gene3D" id="1.10.357.70">
    <property type="entry name" value="Exocyst complex component Sec6, C-terminal domain"/>
    <property type="match status" value="1"/>
</dbReference>
<dbReference type="OrthoDB" id="190098at2759"/>
<reference evidence="5 6" key="1">
    <citation type="submission" date="2009-08" db="EMBL/GenBank/DDBJ databases">
        <title>The Genome Sequence of Spizellomyces punctatus strain DAOM BR117.</title>
        <authorList>
            <consortium name="The Broad Institute Genome Sequencing Platform"/>
            <person name="Russ C."/>
            <person name="Cuomo C."/>
            <person name="Shea T."/>
            <person name="Young S.K."/>
            <person name="Zeng Q."/>
            <person name="Koehrsen M."/>
            <person name="Haas B."/>
            <person name="Borodovsky M."/>
            <person name="Guigo R."/>
            <person name="Alvarado L."/>
            <person name="Berlin A."/>
            <person name="Bochicchio J."/>
            <person name="Borenstein D."/>
            <person name="Chapman S."/>
            <person name="Chen Z."/>
            <person name="Engels R."/>
            <person name="Freedman E."/>
            <person name="Gellesch M."/>
            <person name="Goldberg J."/>
            <person name="Griggs A."/>
            <person name="Gujja S."/>
            <person name="Heiman D."/>
            <person name="Hepburn T."/>
            <person name="Howarth C."/>
            <person name="Jen D."/>
            <person name="Larson L."/>
            <person name="Lewis B."/>
            <person name="Mehta T."/>
            <person name="Park D."/>
            <person name="Pearson M."/>
            <person name="Roberts A."/>
            <person name="Saif S."/>
            <person name="Shenoy N."/>
            <person name="Sisk P."/>
            <person name="Stolte C."/>
            <person name="Sykes S."/>
            <person name="Thomson T."/>
            <person name="Walk T."/>
            <person name="White J."/>
            <person name="Yandava C."/>
            <person name="Burger G."/>
            <person name="Gray M.W."/>
            <person name="Holland P.W.H."/>
            <person name="King N."/>
            <person name="Lang F.B.F."/>
            <person name="Roger A.J."/>
            <person name="Ruiz-Trillo I."/>
            <person name="Lander E."/>
            <person name="Nusbaum C."/>
        </authorList>
    </citation>
    <scope>NUCLEOTIDE SEQUENCE [LARGE SCALE GENOMIC DNA]</scope>
    <source>
        <strain evidence="5 6">DAOM BR117</strain>
    </source>
</reference>
<dbReference type="GO" id="GO:0000149">
    <property type="term" value="F:SNARE binding"/>
    <property type="evidence" value="ECO:0007669"/>
    <property type="project" value="TreeGrafter"/>
</dbReference>
<dbReference type="EMBL" id="KQ257455">
    <property type="protein sequence ID" value="KND01143.1"/>
    <property type="molecule type" value="Genomic_DNA"/>
</dbReference>
<dbReference type="GO" id="GO:0000145">
    <property type="term" value="C:exocyst"/>
    <property type="evidence" value="ECO:0007669"/>
    <property type="project" value="InterPro"/>
</dbReference>
<comment type="similarity">
    <text evidence="1">Belongs to the SEC6 family.</text>
</comment>
<accession>A0A0L0HJE3</accession>
<dbReference type="InterPro" id="IPR010326">
    <property type="entry name" value="EXOC3/Sec6"/>
</dbReference>
<dbReference type="InterPro" id="IPR042532">
    <property type="entry name" value="EXOC3/Sec6_C"/>
</dbReference>
<organism evidence="5 6">
    <name type="scientific">Spizellomyces punctatus (strain DAOM BR117)</name>
    <dbReference type="NCBI Taxonomy" id="645134"/>
    <lineage>
        <taxon>Eukaryota</taxon>
        <taxon>Fungi</taxon>
        <taxon>Fungi incertae sedis</taxon>
        <taxon>Chytridiomycota</taxon>
        <taxon>Chytridiomycota incertae sedis</taxon>
        <taxon>Chytridiomycetes</taxon>
        <taxon>Spizellomycetales</taxon>
        <taxon>Spizellomycetaceae</taxon>
        <taxon>Spizellomyces</taxon>
    </lineage>
</organism>
<evidence type="ECO:0000256" key="3">
    <source>
        <dbReference type="ARBA" id="ARBA00022483"/>
    </source>
</evidence>
<dbReference type="PANTHER" id="PTHR21292:SF1">
    <property type="entry name" value="EXOCYST COMPLEX COMPONENT 3"/>
    <property type="match status" value="1"/>
</dbReference>
<dbReference type="GO" id="GO:0006887">
    <property type="term" value="P:exocytosis"/>
    <property type="evidence" value="ECO:0007669"/>
    <property type="project" value="UniProtKB-KW"/>
</dbReference>
<dbReference type="OMA" id="MNIGPKT"/>
<dbReference type="Gene3D" id="1.10.357.50">
    <property type="match status" value="1"/>
</dbReference>
<dbReference type="InParanoid" id="A0A0L0HJE3"/>
<keyword evidence="2" id="KW-0813">Transport</keyword>
<evidence type="ECO:0000313" key="6">
    <source>
        <dbReference type="Proteomes" id="UP000053201"/>
    </source>
</evidence>
<dbReference type="GeneID" id="27687694"/>
<dbReference type="Proteomes" id="UP000053201">
    <property type="component" value="Unassembled WGS sequence"/>
</dbReference>
<dbReference type="VEuPathDB" id="FungiDB:SPPG_04235"/>
<sequence>MTAAVPYTDINANLASDFVADATETAVFRLADILRHPDDLTNKLVSVRKRFALERATIDAQLKTAVESQLDDAQRGLDTLSSSKDETERIKTNLSNIDQLCAAAQNTIRNYGRIKRISRTHQNFVATKQMVEQFQQLNSQVARIRGLLEEDSKELLGPAPNLLLIHYKLQQLETFRNSTLARARRSPADVLNTLHEYFHKVDQLEHEFEEYLFRLARRTVDLIKGGYASTVVRMVKIIETEERADEIASVQEVVSPSSINSDDHVSDVDPSQPRPVKSYRIKFFDALRDGIVEEITTMYSKNKDDLSSLLADFDSVVDNLILVHDEVVPRFPERYNIFHFYVLEYHRAIYDTVNKITSSAIDAGDILMLLRWVRDYYSSMSSRLDVSEELLEPRLLDGKEDQLTGDYVKLVRSKLAEWLSNILRTETVDFLERRHAPETDGSGNYLLTGSVIVFQMFNQQVDVVSSSSRGQLLFDVMQECCVTLDEFHKAWTRILDTEYQKFLDKSPDLAEGLPDYIVALANDCLRSSEFSESLLERTEPLIDGSFRPQLSQKIKDATDGFMKVSRRASQILVEIVIADLRPAVNLLHCQPQWYDQDLMRLVIGTLEDYCDDFHVTMAELLFNRFTTELMDRMVGCYIESLRNKNVKFRMPMATEKMRAELSQVIDFFTRYKTAKRVKAAFEVMEKIIGFVESSPKMAFLDFYSLWKAYPDCPIEFFEWLLSKRDDLDKTQVREVMDACRSKAQEERPEQVQVQPTIFSKLKLK</sequence>
<feature type="region of interest" description="Disordered" evidence="4">
    <location>
        <begin position="254"/>
        <end position="273"/>
    </location>
</feature>
<name>A0A0L0HJE3_SPIPD</name>
<dbReference type="FunCoup" id="A0A0L0HJE3">
    <property type="interactions" value="115"/>
</dbReference>
<dbReference type="Pfam" id="PF06046">
    <property type="entry name" value="Sec6"/>
    <property type="match status" value="1"/>
</dbReference>
<evidence type="ECO:0000256" key="4">
    <source>
        <dbReference type="SAM" id="MobiDB-lite"/>
    </source>
</evidence>
<evidence type="ECO:0000256" key="1">
    <source>
        <dbReference type="ARBA" id="ARBA00009447"/>
    </source>
</evidence>